<comment type="subcellular location">
    <subcellularLocation>
        <location evidence="8">Endoplasmic reticulum membrane</location>
    </subcellularLocation>
    <subcellularLocation>
        <location evidence="3">Membrane</location>
    </subcellularLocation>
    <subcellularLocation>
        <location evidence="2">Mitochondrion</location>
    </subcellularLocation>
</comment>
<dbReference type="EMBL" id="KZ613783">
    <property type="protein sequence ID" value="PMD63000.1"/>
    <property type="molecule type" value="Genomic_DNA"/>
</dbReference>
<evidence type="ECO:0000256" key="2">
    <source>
        <dbReference type="ARBA" id="ARBA00004173"/>
    </source>
</evidence>
<evidence type="ECO:0000256" key="7">
    <source>
        <dbReference type="ARBA" id="ARBA00023136"/>
    </source>
</evidence>
<dbReference type="InParanoid" id="A0A2J6TJ09"/>
<evidence type="ECO:0000313" key="11">
    <source>
        <dbReference type="Proteomes" id="UP000235371"/>
    </source>
</evidence>
<keyword evidence="6" id="KW-0496">Mitochondrion</keyword>
<evidence type="ECO:0000259" key="9">
    <source>
        <dbReference type="Pfam" id="PF07819"/>
    </source>
</evidence>
<dbReference type="InterPro" id="IPR029058">
    <property type="entry name" value="AB_hydrolase_fold"/>
</dbReference>
<dbReference type="AlphaFoldDB" id="A0A2J6TJ09"/>
<dbReference type="GO" id="GO:0016788">
    <property type="term" value="F:hydrolase activity, acting on ester bonds"/>
    <property type="evidence" value="ECO:0007669"/>
    <property type="project" value="InterPro"/>
</dbReference>
<keyword evidence="8" id="KW-0813">Transport</keyword>
<evidence type="ECO:0000256" key="1">
    <source>
        <dbReference type="ARBA" id="ARBA00003496"/>
    </source>
</evidence>
<reference evidence="10 11" key="1">
    <citation type="submission" date="2016-04" db="EMBL/GenBank/DDBJ databases">
        <title>A degradative enzymes factory behind the ericoid mycorrhizal symbiosis.</title>
        <authorList>
            <consortium name="DOE Joint Genome Institute"/>
            <person name="Martino E."/>
            <person name="Morin E."/>
            <person name="Grelet G."/>
            <person name="Kuo A."/>
            <person name="Kohler A."/>
            <person name="Daghino S."/>
            <person name="Barry K."/>
            <person name="Choi C."/>
            <person name="Cichocki N."/>
            <person name="Clum A."/>
            <person name="Copeland A."/>
            <person name="Hainaut M."/>
            <person name="Haridas S."/>
            <person name="Labutti K."/>
            <person name="Lindquist E."/>
            <person name="Lipzen A."/>
            <person name="Khouja H.-R."/>
            <person name="Murat C."/>
            <person name="Ohm R."/>
            <person name="Olson A."/>
            <person name="Spatafora J."/>
            <person name="Veneault-Fourrey C."/>
            <person name="Henrissat B."/>
            <person name="Grigoriev I."/>
            <person name="Martin F."/>
            <person name="Perotto S."/>
        </authorList>
    </citation>
    <scope>NUCLEOTIDE SEQUENCE [LARGE SCALE GENOMIC DNA]</scope>
    <source>
        <strain evidence="10 11">E</strain>
    </source>
</reference>
<dbReference type="GO" id="GO:0015031">
    <property type="term" value="P:protein transport"/>
    <property type="evidence" value="ECO:0007669"/>
    <property type="project" value="UniProtKB-KW"/>
</dbReference>
<name>A0A2J6TJ09_9HELO</name>
<comment type="similarity">
    <text evidence="8">Belongs to the GPI inositol-deacylase family.</text>
</comment>
<comment type="function">
    <text evidence="1 8">Involved in inositol deacylation of GPI-anchored proteins which plays important roles in the quality control and ER-associated degradation of GPI-anchored proteins.</text>
</comment>
<keyword evidence="7 8" id="KW-0472">Membrane</keyword>
<dbReference type="RefSeq" id="XP_024739904.1">
    <property type="nucleotide sequence ID" value="XM_024874430.1"/>
</dbReference>
<dbReference type="InterPro" id="IPR052374">
    <property type="entry name" value="SERAC1"/>
</dbReference>
<evidence type="ECO:0000256" key="3">
    <source>
        <dbReference type="ARBA" id="ARBA00004370"/>
    </source>
</evidence>
<evidence type="ECO:0000256" key="6">
    <source>
        <dbReference type="ARBA" id="ARBA00023128"/>
    </source>
</evidence>
<evidence type="ECO:0000256" key="5">
    <source>
        <dbReference type="ARBA" id="ARBA00022824"/>
    </source>
</evidence>
<dbReference type="SUPFAM" id="SSF53474">
    <property type="entry name" value="alpha/beta-Hydrolases"/>
    <property type="match status" value="1"/>
</dbReference>
<dbReference type="Proteomes" id="UP000235371">
    <property type="component" value="Unassembled WGS sequence"/>
</dbReference>
<feature type="domain" description="GPI inositol-deacylase PGAP1-like alpha/beta" evidence="9">
    <location>
        <begin position="34"/>
        <end position="128"/>
    </location>
</feature>
<dbReference type="GeneID" id="36582510"/>
<feature type="non-terminal residue" evidence="10">
    <location>
        <position position="1"/>
    </location>
</feature>
<protein>
    <recommendedName>
        <fullName evidence="4 8">GPI inositol-deacylase</fullName>
        <ecNumber evidence="8">3.1.-.-</ecNumber>
    </recommendedName>
</protein>
<dbReference type="GO" id="GO:0005789">
    <property type="term" value="C:endoplasmic reticulum membrane"/>
    <property type="evidence" value="ECO:0007669"/>
    <property type="project" value="UniProtKB-SubCell"/>
</dbReference>
<dbReference type="PANTHER" id="PTHR48182:SF2">
    <property type="entry name" value="PROTEIN SERAC1"/>
    <property type="match status" value="1"/>
</dbReference>
<keyword evidence="11" id="KW-1185">Reference proteome</keyword>
<dbReference type="OrthoDB" id="427518at2759"/>
<dbReference type="PANTHER" id="PTHR48182">
    <property type="entry name" value="PROTEIN SERAC1"/>
    <property type="match status" value="1"/>
</dbReference>
<keyword evidence="8" id="KW-0378">Hydrolase</keyword>
<dbReference type="EC" id="3.1.-.-" evidence="8"/>
<keyword evidence="5 8" id="KW-0256">Endoplasmic reticulum</keyword>
<sequence>IFAIHGLGGDKFRTWTDNGKLWLRDLLPEQLPEARIFTYGYDSTVAFSKSSAEVDDFARDFLHRVNSVRNSNAEQTRRVVFICHSLGGLLFKQALVLCNNDQKYRHLLERIHGVVFMGTPHGGSDIAFWASYAGNLINAVSFGTRTNKDLLGVLRKDSSFLGSLSQKFVLQSRFMHILSFYETEKFPLLNCRVSKNPTRSFERF</sequence>
<evidence type="ECO:0000256" key="8">
    <source>
        <dbReference type="RuleBase" id="RU365011"/>
    </source>
</evidence>
<keyword evidence="8" id="KW-0653">Protein transport</keyword>
<dbReference type="Gene3D" id="3.40.50.1820">
    <property type="entry name" value="alpha/beta hydrolase"/>
    <property type="match status" value="1"/>
</dbReference>
<organism evidence="10 11">
    <name type="scientific">Hyaloscypha bicolor E</name>
    <dbReference type="NCBI Taxonomy" id="1095630"/>
    <lineage>
        <taxon>Eukaryota</taxon>
        <taxon>Fungi</taxon>
        <taxon>Dikarya</taxon>
        <taxon>Ascomycota</taxon>
        <taxon>Pezizomycotina</taxon>
        <taxon>Leotiomycetes</taxon>
        <taxon>Helotiales</taxon>
        <taxon>Hyaloscyphaceae</taxon>
        <taxon>Hyaloscypha</taxon>
        <taxon>Hyaloscypha bicolor</taxon>
    </lineage>
</organism>
<proteinExistence type="inferred from homology"/>
<evidence type="ECO:0000256" key="4">
    <source>
        <dbReference type="ARBA" id="ARBA00015856"/>
    </source>
</evidence>
<gene>
    <name evidence="10" type="ORF">K444DRAFT_525260</name>
</gene>
<accession>A0A2J6TJ09</accession>
<dbReference type="GO" id="GO:0005739">
    <property type="term" value="C:mitochondrion"/>
    <property type="evidence" value="ECO:0007669"/>
    <property type="project" value="UniProtKB-SubCell"/>
</dbReference>
<dbReference type="Pfam" id="PF07819">
    <property type="entry name" value="PGAP1"/>
    <property type="match status" value="1"/>
</dbReference>
<evidence type="ECO:0000313" key="10">
    <source>
        <dbReference type="EMBL" id="PMD63000.1"/>
    </source>
</evidence>
<dbReference type="InterPro" id="IPR012908">
    <property type="entry name" value="PGAP1-ab_dom-like"/>
</dbReference>